<dbReference type="EMBL" id="BORT01000004">
    <property type="protein sequence ID" value="GIO46491.1"/>
    <property type="molecule type" value="Genomic_DNA"/>
</dbReference>
<dbReference type="AlphaFoldDB" id="A0A919Y7Q5"/>
<evidence type="ECO:0000313" key="3">
    <source>
        <dbReference type="Proteomes" id="UP000682811"/>
    </source>
</evidence>
<feature type="transmembrane region" description="Helical" evidence="1">
    <location>
        <begin position="82"/>
        <end position="110"/>
    </location>
</feature>
<name>A0A919Y7Q5_9BACL</name>
<feature type="transmembrane region" description="Helical" evidence="1">
    <location>
        <begin position="42"/>
        <end position="61"/>
    </location>
</feature>
<dbReference type="Proteomes" id="UP000682811">
    <property type="component" value="Unassembled WGS sequence"/>
</dbReference>
<accession>A0A919Y7Q5</accession>
<feature type="transmembrane region" description="Helical" evidence="1">
    <location>
        <begin position="125"/>
        <end position="149"/>
    </location>
</feature>
<comment type="caution">
    <text evidence="2">The sequence shown here is derived from an EMBL/GenBank/DDBJ whole genome shotgun (WGS) entry which is preliminary data.</text>
</comment>
<keyword evidence="1" id="KW-0472">Membrane</keyword>
<organism evidence="2 3">
    <name type="scientific">Paenibacillus azoreducens</name>
    <dbReference type="NCBI Taxonomy" id="116718"/>
    <lineage>
        <taxon>Bacteria</taxon>
        <taxon>Bacillati</taxon>
        <taxon>Bacillota</taxon>
        <taxon>Bacilli</taxon>
        <taxon>Bacillales</taxon>
        <taxon>Paenibacillaceae</taxon>
        <taxon>Paenibacillus</taxon>
    </lineage>
</organism>
<feature type="transmembrane region" description="Helical" evidence="1">
    <location>
        <begin position="161"/>
        <end position="179"/>
    </location>
</feature>
<feature type="transmembrane region" description="Helical" evidence="1">
    <location>
        <begin position="220"/>
        <end position="238"/>
    </location>
</feature>
<proteinExistence type="predicted"/>
<evidence type="ECO:0000313" key="2">
    <source>
        <dbReference type="EMBL" id="GIO46491.1"/>
    </source>
</evidence>
<keyword evidence="1" id="KW-1133">Transmembrane helix</keyword>
<dbReference type="RefSeq" id="WP_212977522.1">
    <property type="nucleotide sequence ID" value="NZ_AP025343.1"/>
</dbReference>
<feature type="transmembrane region" description="Helical" evidence="1">
    <location>
        <begin position="12"/>
        <end position="36"/>
    </location>
</feature>
<reference evidence="2 3" key="1">
    <citation type="submission" date="2021-03" db="EMBL/GenBank/DDBJ databases">
        <title>Antimicrobial resistance genes in bacteria isolated from Japanese honey, and their potential for conferring macrolide and lincosamide resistance in the American foulbrood pathogen Paenibacillus larvae.</title>
        <authorList>
            <person name="Okamoto M."/>
            <person name="Kumagai M."/>
            <person name="Kanamori H."/>
            <person name="Takamatsu D."/>
        </authorList>
    </citation>
    <scope>NUCLEOTIDE SEQUENCE [LARGE SCALE GENOMIC DNA]</scope>
    <source>
        <strain evidence="2 3">J34TS1</strain>
    </source>
</reference>
<evidence type="ECO:0000256" key="1">
    <source>
        <dbReference type="SAM" id="Phobius"/>
    </source>
</evidence>
<keyword evidence="1" id="KW-0812">Transmembrane</keyword>
<sequence>MIKLLKYDLRRNANLLFGVMAVLILAELALIFWTTLALQLRIGLGIFFFGLAGAVLTINNMKVFDYNIHSVSRRLLPVRSLSYVWSSLVYGLLNNLVVLLIGVGFGFYWYSQDNSELWSGSGLSFYFWSMVSAEVVFSVLFAYLLLYMIIALARSITKKGVFWVGLLLYMVIAIAIDWIDRVLFDSNRGQPLFLVNIFRAQDGALPNTSTNSVLLTYGQIAFYLLLCIVFLFVIKWCVEKRIEAE</sequence>
<keyword evidence="3" id="KW-1185">Reference proteome</keyword>
<protein>
    <submittedName>
        <fullName evidence="2">Uncharacterized protein</fullName>
    </submittedName>
</protein>
<gene>
    <name evidence="2" type="ORF">J34TS1_12560</name>
</gene>